<evidence type="ECO:0000313" key="1">
    <source>
        <dbReference type="EMBL" id="ACF45406.1"/>
    </source>
</evidence>
<dbReference type="Proteomes" id="UP000002725">
    <property type="component" value="Chromosome"/>
</dbReference>
<proteinExistence type="predicted"/>
<dbReference type="KEGG" id="paa:Paes_0349"/>
<keyword evidence="2" id="KW-1185">Reference proteome</keyword>
<protein>
    <submittedName>
        <fullName evidence="1">Uncharacterized protein</fullName>
    </submittedName>
</protein>
<dbReference type="Pfam" id="PF20102">
    <property type="entry name" value="DUF6492"/>
    <property type="match status" value="1"/>
</dbReference>
<accession>B4S4F8</accession>
<reference evidence="1" key="1">
    <citation type="submission" date="2008-06" db="EMBL/GenBank/DDBJ databases">
        <title>Complete sequence of chromosome of Prosthecochloris aestuarii DSM 271.</title>
        <authorList>
            <consortium name="US DOE Joint Genome Institute"/>
            <person name="Lucas S."/>
            <person name="Copeland A."/>
            <person name="Lapidus A."/>
            <person name="Glavina del Rio T."/>
            <person name="Dalin E."/>
            <person name="Tice H."/>
            <person name="Bruce D."/>
            <person name="Goodwin L."/>
            <person name="Pitluck S."/>
            <person name="Schmutz J."/>
            <person name="Larimer F."/>
            <person name="Land M."/>
            <person name="Hauser L."/>
            <person name="Kyrpides N."/>
            <person name="Anderson I."/>
            <person name="Liu Z."/>
            <person name="Li T."/>
            <person name="Zhao F."/>
            <person name="Overmann J."/>
            <person name="Bryant D.A."/>
            <person name="Richardson P."/>
        </authorList>
    </citation>
    <scope>NUCLEOTIDE SEQUENCE [LARGE SCALE GENOMIC DNA]</scope>
    <source>
        <strain evidence="1">DSM 271</strain>
    </source>
</reference>
<dbReference type="RefSeq" id="WP_012504943.1">
    <property type="nucleotide sequence ID" value="NC_011059.1"/>
</dbReference>
<name>B4S4F8_PROA2</name>
<dbReference type="AlphaFoldDB" id="B4S4F8"/>
<organism evidence="1 2">
    <name type="scientific">Prosthecochloris aestuarii (strain DSM 271 / SK 413)</name>
    <dbReference type="NCBI Taxonomy" id="290512"/>
    <lineage>
        <taxon>Bacteria</taxon>
        <taxon>Pseudomonadati</taxon>
        <taxon>Chlorobiota</taxon>
        <taxon>Chlorobiia</taxon>
        <taxon>Chlorobiales</taxon>
        <taxon>Chlorobiaceae</taxon>
        <taxon>Prosthecochloris</taxon>
    </lineage>
</organism>
<dbReference type="InterPro" id="IPR045499">
    <property type="entry name" value="DUF6492"/>
</dbReference>
<sequence>MLHTESVRALVGYIGERYGIAWRSVLASRLTWTEYSLYFQFLEMTGRLEMIYAKTGCNSVLDLEKSVWHESCCYRRKRRYDRAHFCRNLSRDGEGCFVAVQSWLDERAWLPAGFSGIRDFYDELERWIFSGCCDNGRRSSFWRLPGW</sequence>
<dbReference type="EMBL" id="CP001108">
    <property type="protein sequence ID" value="ACF45406.1"/>
    <property type="molecule type" value="Genomic_DNA"/>
</dbReference>
<gene>
    <name evidence="1" type="ordered locus">Paes_0349</name>
</gene>
<dbReference type="HOGENOM" id="CLU_1766350_0_0_10"/>
<evidence type="ECO:0000313" key="2">
    <source>
        <dbReference type="Proteomes" id="UP000002725"/>
    </source>
</evidence>